<feature type="chain" id="PRO_5006646799" description="Fibronectin type-III domain-containing protein" evidence="1">
    <location>
        <begin position="20"/>
        <end position="272"/>
    </location>
</feature>
<dbReference type="InterPro" id="IPR013783">
    <property type="entry name" value="Ig-like_fold"/>
</dbReference>
<proteinExistence type="predicted"/>
<reference evidence="3 4" key="1">
    <citation type="journal article" date="2015" name="Microbiome">
        <title>Genomic resolution of linkages in carbon, nitrogen, and sulfur cycling among widespread estuary sediment bacteria.</title>
        <authorList>
            <person name="Baker B.J."/>
            <person name="Lazar C.S."/>
            <person name="Teske A.P."/>
            <person name="Dick G.J."/>
        </authorList>
    </citation>
    <scope>NUCLEOTIDE SEQUENCE [LARGE SCALE GENOMIC DNA]</scope>
    <source>
        <strain evidence="3">SM23_60</strain>
    </source>
</reference>
<evidence type="ECO:0000256" key="1">
    <source>
        <dbReference type="SAM" id="SignalP"/>
    </source>
</evidence>
<sequence length="272" mass="29294">MKKIWLALTICFAALLVFNGCGETETGAPMNLEIEAANDGLQVVLSWEAPDADEPDGYIIYFRPVGTSDWLVGDTVDALTYTHDPNEETGDYRIAAYYGDDEFNSGTVTTIPVHTGAVSISELNAAGNSGYGWAISGDFTGSTYSMADASNAPFVDFYVTDFAAGTANSGWYVASPNEGPNDPGGVVPDDSWRQSWVTDPITDPDAALPAYGATTYFNWTPDIEVDPTYVGIYLDNEEHFGLIKFSGVNTGNGTIQAETWFQTVQGLRLVAH</sequence>
<dbReference type="AlphaFoldDB" id="A0A0S8GBX3"/>
<accession>A0A0S8GBX3</accession>
<keyword evidence="1" id="KW-0732">Signal</keyword>
<dbReference type="SUPFAM" id="SSF49265">
    <property type="entry name" value="Fibronectin type III"/>
    <property type="match status" value="1"/>
</dbReference>
<name>A0A0S8GBX3_UNCW3</name>
<dbReference type="PROSITE" id="PS50853">
    <property type="entry name" value="FN3"/>
    <property type="match status" value="1"/>
</dbReference>
<dbReference type="CDD" id="cd00063">
    <property type="entry name" value="FN3"/>
    <property type="match status" value="1"/>
</dbReference>
<organism evidence="3 4">
    <name type="scientific">candidate division WOR_3 bacterium SM23_60</name>
    <dbReference type="NCBI Taxonomy" id="1703780"/>
    <lineage>
        <taxon>Bacteria</taxon>
        <taxon>Bacteria division WOR-3</taxon>
    </lineage>
</organism>
<evidence type="ECO:0000313" key="3">
    <source>
        <dbReference type="EMBL" id="KPK69611.1"/>
    </source>
</evidence>
<dbReference type="Gene3D" id="2.60.40.10">
    <property type="entry name" value="Immunoglobulins"/>
    <property type="match status" value="1"/>
</dbReference>
<gene>
    <name evidence="3" type="ORF">AMJ87_10235</name>
</gene>
<protein>
    <recommendedName>
        <fullName evidence="2">Fibronectin type-III domain-containing protein</fullName>
    </recommendedName>
</protein>
<feature type="domain" description="Fibronectin type-III" evidence="2">
    <location>
        <begin position="28"/>
        <end position="118"/>
    </location>
</feature>
<dbReference type="InterPro" id="IPR003961">
    <property type="entry name" value="FN3_dom"/>
</dbReference>
<dbReference type="EMBL" id="LJUO01000119">
    <property type="protein sequence ID" value="KPK69611.1"/>
    <property type="molecule type" value="Genomic_DNA"/>
</dbReference>
<dbReference type="Proteomes" id="UP000051096">
    <property type="component" value="Unassembled WGS sequence"/>
</dbReference>
<dbReference type="InterPro" id="IPR036116">
    <property type="entry name" value="FN3_sf"/>
</dbReference>
<feature type="signal peptide" evidence="1">
    <location>
        <begin position="1"/>
        <end position="19"/>
    </location>
</feature>
<comment type="caution">
    <text evidence="3">The sequence shown here is derived from an EMBL/GenBank/DDBJ whole genome shotgun (WGS) entry which is preliminary data.</text>
</comment>
<evidence type="ECO:0000259" key="2">
    <source>
        <dbReference type="PROSITE" id="PS50853"/>
    </source>
</evidence>
<evidence type="ECO:0000313" key="4">
    <source>
        <dbReference type="Proteomes" id="UP000051096"/>
    </source>
</evidence>